<dbReference type="PANTHER" id="PTHR38011:SF7">
    <property type="entry name" value="2,5-DIAMINO-6-RIBOSYLAMINO-4(3H)-PYRIMIDINONE 5'-PHOSPHATE REDUCTASE"/>
    <property type="match status" value="1"/>
</dbReference>
<dbReference type="GO" id="GO:0009231">
    <property type="term" value="P:riboflavin biosynthetic process"/>
    <property type="evidence" value="ECO:0007669"/>
    <property type="project" value="UniProtKB-KW"/>
</dbReference>
<dbReference type="EMBL" id="CDMC01000001">
    <property type="protein sequence ID" value="CEL01487.1"/>
    <property type="molecule type" value="Genomic_DNA"/>
</dbReference>
<keyword evidence="7" id="KW-0521">NADP</keyword>
<comment type="catalytic activity">
    <reaction evidence="12">
        <text>2,5-diamino-6-(1-D-ribitylamino)pyrimidin-4(3H)-one 5'-phosphate + NADP(+) = 2,5-diamino-6-(1-D-ribosylamino)pyrimidin-4(3H)-one 5'-phosphate + NADPH + H(+)</text>
        <dbReference type="Rhea" id="RHEA:27278"/>
        <dbReference type="ChEBI" id="CHEBI:15378"/>
        <dbReference type="ChEBI" id="CHEBI:57783"/>
        <dbReference type="ChEBI" id="CHEBI:58349"/>
        <dbReference type="ChEBI" id="CHEBI:58890"/>
        <dbReference type="ChEBI" id="CHEBI:59545"/>
        <dbReference type="EC" id="1.1.1.302"/>
    </reaction>
</comment>
<comment type="function">
    <text evidence="1">Catalyzes an early step in riboflavin biosynthesis, the NADPH-dependent reduction of the ribose side chain of 2,5-diamino-6-ribosylamino-4(3H)-pyrimidinone 5'-phosphate, yielding 2,5-diamino-6-ribitylamino-4(3H)-pyrimidinone 5'-phosphate.</text>
</comment>
<keyword evidence="16" id="KW-1185">Reference proteome</keyword>
<dbReference type="PANTHER" id="PTHR38011">
    <property type="entry name" value="DIHYDROFOLATE REDUCTASE FAMILY PROTEIN (AFU_ORTHOLOGUE AFUA_8G06820)"/>
    <property type="match status" value="1"/>
</dbReference>
<reference evidence="16" key="1">
    <citation type="journal article" date="2016" name="Genome Announc.">
        <title>Draft genome sequences of fungus Aspergillus calidoustus.</title>
        <authorList>
            <person name="Horn F."/>
            <person name="Linde J."/>
            <person name="Mattern D.J."/>
            <person name="Walther G."/>
            <person name="Guthke R."/>
            <person name="Scherlach K."/>
            <person name="Martin K."/>
            <person name="Brakhage A.A."/>
            <person name="Petzke L."/>
            <person name="Valiante V."/>
        </authorList>
    </citation>
    <scope>NUCLEOTIDE SEQUENCE [LARGE SCALE GENOMIC DNA]</scope>
    <source>
        <strain evidence="16">SF006504</strain>
    </source>
</reference>
<dbReference type="AlphaFoldDB" id="A0A0U5FWR9"/>
<dbReference type="STRING" id="454130.A0A0U5FWR9"/>
<evidence type="ECO:0000256" key="3">
    <source>
        <dbReference type="ARBA" id="ARBA00009723"/>
    </source>
</evidence>
<evidence type="ECO:0000256" key="9">
    <source>
        <dbReference type="ARBA" id="ARBA00030073"/>
    </source>
</evidence>
<evidence type="ECO:0000256" key="5">
    <source>
        <dbReference type="ARBA" id="ARBA00015035"/>
    </source>
</evidence>
<dbReference type="Gene3D" id="3.40.430.10">
    <property type="entry name" value="Dihydrofolate Reductase, subunit A"/>
    <property type="match status" value="1"/>
</dbReference>
<dbReference type="InterPro" id="IPR002734">
    <property type="entry name" value="RibDG_C"/>
</dbReference>
<feature type="region of interest" description="Disordered" evidence="13">
    <location>
        <begin position="1"/>
        <end position="33"/>
    </location>
</feature>
<evidence type="ECO:0000313" key="15">
    <source>
        <dbReference type="EMBL" id="CEL01487.1"/>
    </source>
</evidence>
<evidence type="ECO:0000256" key="10">
    <source>
        <dbReference type="ARBA" id="ARBA00031630"/>
    </source>
</evidence>
<dbReference type="SUPFAM" id="SSF53597">
    <property type="entry name" value="Dihydrofolate reductase-like"/>
    <property type="match status" value="1"/>
</dbReference>
<gene>
    <name evidence="15" type="ORF">ASPCAL01069</name>
</gene>
<name>A0A0U5FWR9_ASPCI</name>
<dbReference type="OMA" id="HYLRYHH"/>
<keyword evidence="6" id="KW-0686">Riboflavin biosynthesis</keyword>
<dbReference type="GO" id="GO:0008703">
    <property type="term" value="F:5-amino-6-(5-phosphoribosylamino)uracil reductase activity"/>
    <property type="evidence" value="ECO:0007669"/>
    <property type="project" value="InterPro"/>
</dbReference>
<evidence type="ECO:0000256" key="7">
    <source>
        <dbReference type="ARBA" id="ARBA00022857"/>
    </source>
</evidence>
<sequence length="275" mass="29643">MDTLTFPASSKPFLEPYLPQSTLPETQKDEKENPLPFTTLTFATSLDSSLSLAPGTRTTLSGPQSKAMTHYLRSRHAAILIGVGTAIADNPGLNCRIEGVGGYGSPGLDGQPRPIVLDPRGRWEFSADAKILTLAREGRGRAPFVIVRRGVAIDEGRRHVLEGCGGRFLELEVEDGRGFDWGVLLKCLKREGLESVMIEGGGAVINSLLEPGFQDLVDSVIVTIAPTWLGRGGVVVSPERRVDEKGTAIAASRLKDVKWHPFGEDVVLCGRMGQV</sequence>
<comment type="similarity">
    <text evidence="3">Belongs to the HTP reductase family.</text>
</comment>
<evidence type="ECO:0000256" key="2">
    <source>
        <dbReference type="ARBA" id="ARBA00005104"/>
    </source>
</evidence>
<evidence type="ECO:0000256" key="1">
    <source>
        <dbReference type="ARBA" id="ARBA00003555"/>
    </source>
</evidence>
<accession>A0A0U5FWR9</accession>
<evidence type="ECO:0000256" key="13">
    <source>
        <dbReference type="SAM" id="MobiDB-lite"/>
    </source>
</evidence>
<organism evidence="15 16">
    <name type="scientific">Aspergillus calidoustus</name>
    <dbReference type="NCBI Taxonomy" id="454130"/>
    <lineage>
        <taxon>Eukaryota</taxon>
        <taxon>Fungi</taxon>
        <taxon>Dikarya</taxon>
        <taxon>Ascomycota</taxon>
        <taxon>Pezizomycotina</taxon>
        <taxon>Eurotiomycetes</taxon>
        <taxon>Eurotiomycetidae</taxon>
        <taxon>Eurotiales</taxon>
        <taxon>Aspergillaceae</taxon>
        <taxon>Aspergillus</taxon>
        <taxon>Aspergillus subgen. Nidulantes</taxon>
    </lineage>
</organism>
<evidence type="ECO:0000256" key="4">
    <source>
        <dbReference type="ARBA" id="ARBA00012851"/>
    </source>
</evidence>
<evidence type="ECO:0000313" key="16">
    <source>
        <dbReference type="Proteomes" id="UP000054771"/>
    </source>
</evidence>
<protein>
    <recommendedName>
        <fullName evidence="5">2,5-diamino-6-ribosylamino-4(3H)-pyrimidinone 5'-phosphate reductase</fullName>
        <ecNumber evidence="4">1.1.1.302</ecNumber>
    </recommendedName>
    <alternativeName>
        <fullName evidence="10">2,5-diamino-6-(5-phospho-D-ribosylamino)pyrimidin-4(3H)-one reductase</fullName>
    </alternativeName>
    <alternativeName>
        <fullName evidence="9">2,5-diamino-6-ribitylamino-4(3H)-pyrimidinone 5'-phosphate synthase</fullName>
    </alternativeName>
</protein>
<dbReference type="Proteomes" id="UP000054771">
    <property type="component" value="Unassembled WGS sequence"/>
</dbReference>
<dbReference type="OrthoDB" id="5432at2759"/>
<dbReference type="Pfam" id="PF01872">
    <property type="entry name" value="RibD_C"/>
    <property type="match status" value="1"/>
</dbReference>
<comment type="pathway">
    <text evidence="2">Cofactor biosynthesis; riboflavin biosynthesis.</text>
</comment>
<feature type="domain" description="Bacterial bifunctional deaminase-reductase C-terminal" evidence="14">
    <location>
        <begin position="36"/>
        <end position="268"/>
    </location>
</feature>
<dbReference type="EC" id="1.1.1.302" evidence="4"/>
<proteinExistence type="inferred from homology"/>
<evidence type="ECO:0000256" key="6">
    <source>
        <dbReference type="ARBA" id="ARBA00022619"/>
    </source>
</evidence>
<dbReference type="InterPro" id="IPR024072">
    <property type="entry name" value="DHFR-like_dom_sf"/>
</dbReference>
<evidence type="ECO:0000256" key="8">
    <source>
        <dbReference type="ARBA" id="ARBA00023002"/>
    </source>
</evidence>
<evidence type="ECO:0000256" key="11">
    <source>
        <dbReference type="ARBA" id="ARBA00047550"/>
    </source>
</evidence>
<evidence type="ECO:0000256" key="12">
    <source>
        <dbReference type="ARBA" id="ARBA00049020"/>
    </source>
</evidence>
<comment type="catalytic activity">
    <reaction evidence="11">
        <text>2,5-diamino-6-(1-D-ribitylamino)pyrimidin-4(3H)-one 5'-phosphate + NAD(+) = 2,5-diamino-6-(1-D-ribosylamino)pyrimidin-4(3H)-one 5'-phosphate + NADH + H(+)</text>
        <dbReference type="Rhea" id="RHEA:27274"/>
        <dbReference type="ChEBI" id="CHEBI:15378"/>
        <dbReference type="ChEBI" id="CHEBI:57540"/>
        <dbReference type="ChEBI" id="CHEBI:57945"/>
        <dbReference type="ChEBI" id="CHEBI:58890"/>
        <dbReference type="ChEBI" id="CHEBI:59545"/>
        <dbReference type="EC" id="1.1.1.302"/>
    </reaction>
</comment>
<evidence type="ECO:0000259" key="14">
    <source>
        <dbReference type="Pfam" id="PF01872"/>
    </source>
</evidence>
<dbReference type="InterPro" id="IPR050765">
    <property type="entry name" value="Riboflavin_Biosynth_HTPR"/>
</dbReference>
<keyword evidence="8" id="KW-0560">Oxidoreductase</keyword>